<accession>A0AA88PB87</accession>
<dbReference type="EMBL" id="JAUYZG010000018">
    <property type="protein sequence ID" value="KAK2880745.1"/>
    <property type="molecule type" value="Genomic_DNA"/>
</dbReference>
<evidence type="ECO:0000313" key="2">
    <source>
        <dbReference type="Proteomes" id="UP001187343"/>
    </source>
</evidence>
<name>A0AA88PB87_9TELE</name>
<keyword evidence="2" id="KW-1185">Reference proteome</keyword>
<organism evidence="1 2">
    <name type="scientific">Cirrhinus molitorella</name>
    <name type="common">mud carp</name>
    <dbReference type="NCBI Taxonomy" id="172907"/>
    <lineage>
        <taxon>Eukaryota</taxon>
        <taxon>Metazoa</taxon>
        <taxon>Chordata</taxon>
        <taxon>Craniata</taxon>
        <taxon>Vertebrata</taxon>
        <taxon>Euteleostomi</taxon>
        <taxon>Actinopterygii</taxon>
        <taxon>Neopterygii</taxon>
        <taxon>Teleostei</taxon>
        <taxon>Ostariophysi</taxon>
        <taxon>Cypriniformes</taxon>
        <taxon>Cyprinidae</taxon>
        <taxon>Labeoninae</taxon>
        <taxon>Labeonini</taxon>
        <taxon>Cirrhinus</taxon>
    </lineage>
</organism>
<comment type="caution">
    <text evidence="1">The sequence shown here is derived from an EMBL/GenBank/DDBJ whole genome shotgun (WGS) entry which is preliminary data.</text>
</comment>
<dbReference type="Proteomes" id="UP001187343">
    <property type="component" value="Unassembled WGS sequence"/>
</dbReference>
<sequence>MTSGRQIDDLQPIFVMGRERLVKDLIPQHLHLISPSPGPSPSLSLNLDEMRQMRNILEFGSAKSELPNSRVLQRYDARLLFIIQDFHVI</sequence>
<protein>
    <submittedName>
        <fullName evidence="1">Uncharacterized protein</fullName>
    </submittedName>
</protein>
<reference evidence="1" key="1">
    <citation type="submission" date="2023-08" db="EMBL/GenBank/DDBJ databases">
        <title>Chromosome-level Genome Assembly of mud carp (Cirrhinus molitorella).</title>
        <authorList>
            <person name="Liu H."/>
        </authorList>
    </citation>
    <scope>NUCLEOTIDE SEQUENCE</scope>
    <source>
        <strain evidence="1">Prfri</strain>
        <tissue evidence="1">Muscle</tissue>
    </source>
</reference>
<gene>
    <name evidence="1" type="ORF">Q8A67_018013</name>
</gene>
<proteinExistence type="predicted"/>
<evidence type="ECO:0000313" key="1">
    <source>
        <dbReference type="EMBL" id="KAK2880745.1"/>
    </source>
</evidence>
<dbReference type="AlphaFoldDB" id="A0AA88PB87"/>